<dbReference type="EMBL" id="CP002062">
    <property type="protein sequence ID" value="ADJ15005.1"/>
    <property type="molecule type" value="Genomic_DNA"/>
</dbReference>
<organism evidence="2 4">
    <name type="scientific">Halalkalicoccus jeotgali (strain DSM 18796 / CECT 7217 / JCM 14584 / KCTC 4019 / B3)</name>
    <dbReference type="NCBI Taxonomy" id="795797"/>
    <lineage>
        <taxon>Archaea</taxon>
        <taxon>Methanobacteriati</taxon>
        <taxon>Methanobacteriota</taxon>
        <taxon>Stenosarchaea group</taxon>
        <taxon>Halobacteria</taxon>
        <taxon>Halobacteriales</taxon>
        <taxon>Halococcaceae</taxon>
        <taxon>Halalkalicoccus</taxon>
    </lineage>
</organism>
<dbReference type="STRING" id="795797.HacjB3_08100"/>
<evidence type="ECO:0000313" key="4">
    <source>
        <dbReference type="Proteomes" id="UP000000390"/>
    </source>
</evidence>
<feature type="transmembrane region" description="Helical" evidence="1">
    <location>
        <begin position="42"/>
        <end position="62"/>
    </location>
</feature>
<dbReference type="Proteomes" id="UP000000390">
    <property type="component" value="Chromosome"/>
</dbReference>
<reference evidence="2 4" key="1">
    <citation type="journal article" date="2010" name="J. Bacteriol.">
        <title>Complete genome sequence of Halalkalicoccus jeotgali B3(T), an extremely halophilic archaeon.</title>
        <authorList>
            <person name="Roh S.W."/>
            <person name="Nam Y.D."/>
            <person name="Nam S.H."/>
            <person name="Choi S.H."/>
            <person name="Park H.S."/>
            <person name="Bae J.W."/>
        </authorList>
    </citation>
    <scope>NUCLEOTIDE SEQUENCE [LARGE SCALE GENOMIC DNA]</scope>
    <source>
        <strain evidence="2">B3</strain>
        <strain evidence="4">DSM 18796 / CECT 7217 / JCM 14584 / KCTC 4019 / B3</strain>
    </source>
</reference>
<dbReference type="AlphaFoldDB" id="D8J2P8"/>
<dbReference type="HOGENOM" id="CLU_1529186_0_0_2"/>
<dbReference type="InterPro" id="IPR046739">
    <property type="entry name" value="DUF6789"/>
</dbReference>
<keyword evidence="1" id="KW-1133">Transmembrane helix</keyword>
<keyword evidence="5" id="KW-1185">Reference proteome</keyword>
<dbReference type="Pfam" id="PF20587">
    <property type="entry name" value="DUF6789"/>
    <property type="match status" value="1"/>
</dbReference>
<dbReference type="GeneID" id="9419422"/>
<reference evidence="3 5" key="2">
    <citation type="journal article" date="2014" name="PLoS Genet.">
        <title>Phylogenetically driven sequencing of extremely halophilic archaea reveals strategies for static and dynamic osmo-response.</title>
        <authorList>
            <person name="Becker E.A."/>
            <person name="Seitzer P.M."/>
            <person name="Tritt A."/>
            <person name="Larsen D."/>
            <person name="Krusor M."/>
            <person name="Yao A.I."/>
            <person name="Wu D."/>
            <person name="Madern D."/>
            <person name="Eisen J.A."/>
            <person name="Darling A.E."/>
            <person name="Facciotti M.T."/>
        </authorList>
    </citation>
    <scope>NUCLEOTIDE SEQUENCE [LARGE SCALE GENOMIC DNA]</scope>
    <source>
        <strain evidence="3">B3</strain>
        <strain evidence="5">DSM 18796 / CECT 7217 / JCM 14584 / KCTC 4019 / B3</strain>
    </source>
</reference>
<evidence type="ECO:0000256" key="1">
    <source>
        <dbReference type="SAM" id="Phobius"/>
    </source>
</evidence>
<keyword evidence="1" id="KW-0472">Membrane</keyword>
<protein>
    <submittedName>
        <fullName evidence="2">Uncharacterized protein</fullName>
    </submittedName>
</protein>
<feature type="transmembrane region" description="Helical" evidence="1">
    <location>
        <begin position="83"/>
        <end position="103"/>
    </location>
</feature>
<dbReference type="Proteomes" id="UP000011645">
    <property type="component" value="Unassembled WGS sequence"/>
</dbReference>
<gene>
    <name evidence="2" type="ordered locus">HacjB3_08100</name>
    <name evidence="3" type="ORF">C497_14622</name>
</gene>
<evidence type="ECO:0000313" key="3">
    <source>
        <dbReference type="EMBL" id="ELY34979.1"/>
    </source>
</evidence>
<dbReference type="KEGG" id="hje:HacjB3_08100"/>
<dbReference type="RefSeq" id="WP_008417605.1">
    <property type="nucleotide sequence ID" value="NC_014297.1"/>
</dbReference>
<feature type="transmembrane region" description="Helical" evidence="1">
    <location>
        <begin position="147"/>
        <end position="169"/>
    </location>
</feature>
<name>D8J2P8_HALJB</name>
<sequence length="180" mass="18795">MDDSTSGMDEATNGEEFEAVLGEESNGIEEFDSLFGIVADGVVGAAGGLVGTAAMTVVLLIAESVGAFSRESFAQLAQFGIESVLTPVALGYLVFLLGGMVPWPLLFASLKEYLPGGRDPVKGVVFGTILWTGFAPAFYAGYTGSALVLYAAATLLAHWVYGFALGSVFEYLSTRPDSLV</sequence>
<dbReference type="EMBL" id="AOHV01000038">
    <property type="protein sequence ID" value="ELY34979.1"/>
    <property type="molecule type" value="Genomic_DNA"/>
</dbReference>
<evidence type="ECO:0000313" key="2">
    <source>
        <dbReference type="EMBL" id="ADJ15005.1"/>
    </source>
</evidence>
<dbReference type="PATRIC" id="fig|795797.18.peg.1613"/>
<evidence type="ECO:0000313" key="5">
    <source>
        <dbReference type="Proteomes" id="UP000011645"/>
    </source>
</evidence>
<dbReference type="eggNOG" id="arCOG09090">
    <property type="taxonomic scope" value="Archaea"/>
</dbReference>
<proteinExistence type="predicted"/>
<feature type="transmembrane region" description="Helical" evidence="1">
    <location>
        <begin position="123"/>
        <end position="140"/>
    </location>
</feature>
<keyword evidence="1" id="KW-0812">Transmembrane</keyword>
<accession>D8J2P8</accession>